<evidence type="ECO:0000256" key="1">
    <source>
        <dbReference type="ARBA" id="ARBA00004651"/>
    </source>
</evidence>
<accession>A0A429ZVQ8</accession>
<evidence type="ECO:0000256" key="4">
    <source>
        <dbReference type="ARBA" id="ARBA00022597"/>
    </source>
</evidence>
<evidence type="ECO:0000313" key="11">
    <source>
        <dbReference type="Proteomes" id="UP000287239"/>
    </source>
</evidence>
<feature type="transmembrane region" description="Helical" evidence="9">
    <location>
        <begin position="174"/>
        <end position="199"/>
    </location>
</feature>
<dbReference type="RefSeq" id="WP_126778002.1">
    <property type="nucleotide sequence ID" value="NZ_NGJU01000001.1"/>
</dbReference>
<keyword evidence="3" id="KW-1003">Cell membrane</keyword>
<evidence type="ECO:0000256" key="8">
    <source>
        <dbReference type="ARBA" id="ARBA00023136"/>
    </source>
</evidence>
<evidence type="ECO:0000256" key="5">
    <source>
        <dbReference type="ARBA" id="ARBA00022683"/>
    </source>
</evidence>
<evidence type="ECO:0000313" key="10">
    <source>
        <dbReference type="EMBL" id="RST97879.1"/>
    </source>
</evidence>
<dbReference type="GeneID" id="98566909"/>
<dbReference type="OrthoDB" id="9815089at2"/>
<organism evidence="10 11">
    <name type="scientific">Vagococcus salmoninarum</name>
    <dbReference type="NCBI Taxonomy" id="2739"/>
    <lineage>
        <taxon>Bacteria</taxon>
        <taxon>Bacillati</taxon>
        <taxon>Bacillota</taxon>
        <taxon>Bacilli</taxon>
        <taxon>Lactobacillales</taxon>
        <taxon>Enterococcaceae</taxon>
        <taxon>Vagococcus</taxon>
    </lineage>
</organism>
<keyword evidence="6 9" id="KW-0812">Transmembrane</keyword>
<evidence type="ECO:0000256" key="9">
    <source>
        <dbReference type="SAM" id="Phobius"/>
    </source>
</evidence>
<dbReference type="Pfam" id="PF03609">
    <property type="entry name" value="EII-Sor"/>
    <property type="match status" value="1"/>
</dbReference>
<sequence>MSMMQALTIAVWVALIQARFFGYAGLNLRFSPLMTSLFVGIMLGDVAQGVTVGAAIQLISMGQIAPGGQMPTEPAVSGAVATSVAILGNLDPSAAVAIAVPVGILGSYLYTLKIILNSFVTKYTDQVVEQLAAHKFTFVLGIVPVLLTSLTHVPVMFIALYYGADQIAQVVTQLQGTVIFHILDVVAGSLAAVGIAVLIRIIGEKSDLLFFLLAFFLTITLRELGITMVTWAVIGMIIAGLYTLVTYQREEQKSHGN</sequence>
<keyword evidence="5" id="KW-0598">Phosphotransferase system</keyword>
<dbReference type="Proteomes" id="UP000287239">
    <property type="component" value="Unassembled WGS sequence"/>
</dbReference>
<dbReference type="InterPro" id="IPR004700">
    <property type="entry name" value="PTS_IIC_man"/>
</dbReference>
<feature type="transmembrane region" description="Helical" evidence="9">
    <location>
        <begin position="206"/>
        <end position="222"/>
    </location>
</feature>
<keyword evidence="4" id="KW-0762">Sugar transport</keyword>
<evidence type="ECO:0000256" key="2">
    <source>
        <dbReference type="ARBA" id="ARBA00022448"/>
    </source>
</evidence>
<dbReference type="GO" id="GO:0005886">
    <property type="term" value="C:plasma membrane"/>
    <property type="evidence" value="ECO:0007669"/>
    <property type="project" value="UniProtKB-SubCell"/>
</dbReference>
<feature type="transmembrane region" description="Helical" evidence="9">
    <location>
        <begin position="94"/>
        <end position="116"/>
    </location>
</feature>
<feature type="transmembrane region" description="Helical" evidence="9">
    <location>
        <begin position="228"/>
        <end position="247"/>
    </location>
</feature>
<evidence type="ECO:0000256" key="3">
    <source>
        <dbReference type="ARBA" id="ARBA00022475"/>
    </source>
</evidence>
<protein>
    <submittedName>
        <fullName evidence="10">PTS sorbose transporter subunit IIC</fullName>
    </submittedName>
</protein>
<dbReference type="GO" id="GO:0009401">
    <property type="term" value="P:phosphoenolpyruvate-dependent sugar phosphotransferase system"/>
    <property type="evidence" value="ECO:0007669"/>
    <property type="project" value="UniProtKB-KW"/>
</dbReference>
<gene>
    <name evidence="10" type="ORF">CBF35_00890</name>
</gene>
<reference evidence="10 11" key="1">
    <citation type="submission" date="2017-05" db="EMBL/GenBank/DDBJ databases">
        <title>Vagococcus spp. assemblies.</title>
        <authorList>
            <person name="Gulvik C.A."/>
        </authorList>
    </citation>
    <scope>NUCLEOTIDE SEQUENCE [LARGE SCALE GENOMIC DNA]</scope>
    <source>
        <strain evidence="10 11">NCFB 2777</strain>
    </source>
</reference>
<evidence type="ECO:0000256" key="7">
    <source>
        <dbReference type="ARBA" id="ARBA00022989"/>
    </source>
</evidence>
<evidence type="ECO:0000256" key="6">
    <source>
        <dbReference type="ARBA" id="ARBA00022692"/>
    </source>
</evidence>
<keyword evidence="11" id="KW-1185">Reference proteome</keyword>
<dbReference type="AlphaFoldDB" id="A0A429ZVQ8"/>
<dbReference type="EMBL" id="NGJU01000001">
    <property type="protein sequence ID" value="RST97879.1"/>
    <property type="molecule type" value="Genomic_DNA"/>
</dbReference>
<comment type="caution">
    <text evidence="10">The sequence shown here is derived from an EMBL/GenBank/DDBJ whole genome shotgun (WGS) entry which is preliminary data.</text>
</comment>
<keyword evidence="7 9" id="KW-1133">Transmembrane helix</keyword>
<proteinExistence type="predicted"/>
<keyword evidence="2" id="KW-0813">Transport</keyword>
<keyword evidence="8 9" id="KW-0472">Membrane</keyword>
<comment type="subcellular location">
    <subcellularLocation>
        <location evidence="1">Cell membrane</location>
        <topology evidence="1">Multi-pass membrane protein</topology>
    </subcellularLocation>
</comment>
<feature type="transmembrane region" description="Helical" evidence="9">
    <location>
        <begin position="36"/>
        <end position="59"/>
    </location>
</feature>
<name>A0A429ZVQ8_9ENTE</name>
<dbReference type="PROSITE" id="PS51106">
    <property type="entry name" value="PTS_EIIC_TYPE_4"/>
    <property type="match status" value="1"/>
</dbReference>
<feature type="transmembrane region" description="Helical" evidence="9">
    <location>
        <begin position="136"/>
        <end position="162"/>
    </location>
</feature>